<proteinExistence type="predicted"/>
<name>A0AAU9D4Q9_9FUSO</name>
<keyword evidence="3" id="KW-1185">Reference proteome</keyword>
<dbReference type="KEGG" id="haby:HLVA_15130"/>
<dbReference type="InterPro" id="IPR041578">
    <property type="entry name" value="PIN_8"/>
</dbReference>
<reference evidence="2 3" key="1">
    <citation type="submission" date="2022-11" db="EMBL/GenBank/DDBJ databases">
        <title>Haliovirga abyssi gen. nov., sp. nov., a mesophilic fermentative bacterium isolated from the Iheya North hydrothermal field and the proposal of Haliovirgaceae fam. nov.</title>
        <authorList>
            <person name="Miyazaki U."/>
            <person name="Tame A."/>
            <person name="Miyazaki J."/>
            <person name="Takai K."/>
            <person name="Sawayama S."/>
            <person name="Kitajima M."/>
            <person name="Okamoto A."/>
            <person name="Nakagawa S."/>
        </authorList>
    </citation>
    <scope>NUCLEOTIDE SEQUENCE [LARGE SCALE GENOMIC DNA]</scope>
    <source>
        <strain evidence="2 3">IC12</strain>
    </source>
</reference>
<evidence type="ECO:0000313" key="3">
    <source>
        <dbReference type="Proteomes" id="UP001321582"/>
    </source>
</evidence>
<protein>
    <recommendedName>
        <fullName evidence="1">PIN like domain-containing protein</fullName>
    </recommendedName>
</protein>
<dbReference type="AlphaFoldDB" id="A0AAU9D4Q9"/>
<organism evidence="2 3">
    <name type="scientific">Haliovirga abyssi</name>
    <dbReference type="NCBI Taxonomy" id="2996794"/>
    <lineage>
        <taxon>Bacteria</taxon>
        <taxon>Fusobacteriati</taxon>
        <taxon>Fusobacteriota</taxon>
        <taxon>Fusobacteriia</taxon>
        <taxon>Fusobacteriales</taxon>
        <taxon>Haliovirgaceae</taxon>
        <taxon>Haliovirga</taxon>
    </lineage>
</organism>
<evidence type="ECO:0000313" key="2">
    <source>
        <dbReference type="EMBL" id="BDU50944.1"/>
    </source>
</evidence>
<feature type="domain" description="PIN like" evidence="1">
    <location>
        <begin position="16"/>
        <end position="238"/>
    </location>
</feature>
<sequence>MKLENEINKFMEEDYIIILDSSVYLNIYEYSPEIGDFFINLLEKLKDKIMIPATVKREFSRNNQSALGRQKKKYKNIPKEFENKIKSSKEGINKQLLILERFKFPNINELKENIESKFNEIIFTLDEYVENHDIFQNISDDIFSEDKVKKFFVNMEDLNRYFPELSINELYKICEEGKTRYKKQVPPGFKDEKSKDGIDKYNDLIIWKECLKYAEKNNKNLIFVTDDVKEDWWENGKTFHKQLTKEFEDYTKRKIIGLNSEEFYINMSRILNLSIPDKVDVIFKFNLDDYINSLIESGDIQNIINEKLIYSGESYVNTSSLSNYDGSEFELSEEIDEINLLEYSFEGYEFGEANYKLKFQIKLDAFSRIYWGRDSDTKEVILSDNTITHHLKGYVDIEISREIELFSDDINENYEIRIDDIYIEMEEESFTDSADLCVECGKNEGIFFNSRGEPICNSCMNDDSNGFVCPACGLKKSREFDALNGFCTSCSEELDF</sequence>
<dbReference type="Proteomes" id="UP001321582">
    <property type="component" value="Chromosome"/>
</dbReference>
<gene>
    <name evidence="2" type="ORF">HLVA_15130</name>
</gene>
<dbReference type="RefSeq" id="WP_307903792.1">
    <property type="nucleotide sequence ID" value="NZ_AP027059.1"/>
</dbReference>
<dbReference type="EMBL" id="AP027059">
    <property type="protein sequence ID" value="BDU50944.1"/>
    <property type="molecule type" value="Genomic_DNA"/>
</dbReference>
<dbReference type="Pfam" id="PF18476">
    <property type="entry name" value="PIN_8"/>
    <property type="match status" value="1"/>
</dbReference>
<evidence type="ECO:0000259" key="1">
    <source>
        <dbReference type="Pfam" id="PF18476"/>
    </source>
</evidence>
<accession>A0AAU9D4Q9</accession>